<dbReference type="SUPFAM" id="SSF55347">
    <property type="entry name" value="Glyceraldehyde-3-phosphate dehydrogenase-like, C-terminal domain"/>
    <property type="match status" value="1"/>
</dbReference>
<dbReference type="Proteomes" id="UP000620156">
    <property type="component" value="Unassembled WGS sequence"/>
</dbReference>
<accession>A0A918BPD6</accession>
<evidence type="ECO:0000256" key="2">
    <source>
        <dbReference type="SAM" id="MobiDB-lite"/>
    </source>
</evidence>
<dbReference type="SUPFAM" id="SSF51735">
    <property type="entry name" value="NAD(P)-binding Rossmann-fold domains"/>
    <property type="match status" value="1"/>
</dbReference>
<dbReference type="Pfam" id="PF22725">
    <property type="entry name" value="GFO_IDH_MocA_C3"/>
    <property type="match status" value="1"/>
</dbReference>
<reference evidence="5" key="2">
    <citation type="submission" date="2020-09" db="EMBL/GenBank/DDBJ databases">
        <authorList>
            <person name="Sun Q."/>
            <person name="Ohkuma M."/>
        </authorList>
    </citation>
    <scope>NUCLEOTIDE SEQUENCE</scope>
    <source>
        <strain evidence="5">JCM 3131</strain>
    </source>
</reference>
<dbReference type="InterPro" id="IPR050463">
    <property type="entry name" value="Gfo/Idh/MocA_oxidrdct_glycsds"/>
</dbReference>
<dbReference type="EMBL" id="BMQK01000020">
    <property type="protein sequence ID" value="GGQ82782.1"/>
    <property type="molecule type" value="Genomic_DNA"/>
</dbReference>
<dbReference type="AlphaFoldDB" id="A0A918BPD6"/>
<dbReference type="Gene3D" id="3.40.50.720">
    <property type="entry name" value="NAD(P)-binding Rossmann-like Domain"/>
    <property type="match status" value="1"/>
</dbReference>
<organism evidence="5 6">
    <name type="scientific">Streptomyces ruber</name>
    <dbReference type="NCBI Taxonomy" id="83378"/>
    <lineage>
        <taxon>Bacteria</taxon>
        <taxon>Bacillati</taxon>
        <taxon>Actinomycetota</taxon>
        <taxon>Actinomycetes</taxon>
        <taxon>Kitasatosporales</taxon>
        <taxon>Streptomycetaceae</taxon>
        <taxon>Streptomyces</taxon>
    </lineage>
</organism>
<name>A0A918BPD6_9ACTN</name>
<evidence type="ECO:0000259" key="3">
    <source>
        <dbReference type="Pfam" id="PF01408"/>
    </source>
</evidence>
<dbReference type="PANTHER" id="PTHR43818">
    <property type="entry name" value="BCDNA.GH03377"/>
    <property type="match status" value="1"/>
</dbReference>
<sequence>MNAGGRAAAPAVCRWAVAGCGWVARDHFLPGLLAAAASAAGGTVPRLVAVTDTDPAAAARLADRAPGTRTAAGLAELLAAHRPDAVYVATPNHAHRPAAEAAAAAGAAVLCEKPLAADLADAERLAASCRRAGVLASTAYDQRFHPAHRAVRDVVASGALGTVTAVRVTYCCWLPPAWSPDGRPYDNWRADPARAGGGAALDLAPHGLDLAGVLLGGDDVTELTALVQHRVHPYPVDDGAVLAGRTGGGVLLTLHVAYNTPDTLPRRRLEVVGTRGQLTAADTLGQDAGGTLRLTDARTGGHVPVPFDTGASPFAGQVRAFSAAVAAVRAGTPAERAWPWPLRRDLALHRLLLEALSRARATAPRTPAPVPLPVLAPTTAPSTAPSPAEEGRR</sequence>
<dbReference type="PANTHER" id="PTHR43818:SF11">
    <property type="entry name" value="BCDNA.GH03377"/>
    <property type="match status" value="1"/>
</dbReference>
<dbReference type="GO" id="GO:0000166">
    <property type="term" value="F:nucleotide binding"/>
    <property type="evidence" value="ECO:0007669"/>
    <property type="project" value="InterPro"/>
</dbReference>
<protein>
    <submittedName>
        <fullName evidence="5">1,5-anhydro-D-fructose reductase</fullName>
    </submittedName>
</protein>
<evidence type="ECO:0000313" key="5">
    <source>
        <dbReference type="EMBL" id="GGQ82782.1"/>
    </source>
</evidence>
<proteinExistence type="predicted"/>
<keyword evidence="1" id="KW-0560">Oxidoreductase</keyword>
<dbReference type="InterPro" id="IPR000683">
    <property type="entry name" value="Gfo/Idh/MocA-like_OxRdtase_N"/>
</dbReference>
<dbReference type="InterPro" id="IPR036291">
    <property type="entry name" value="NAD(P)-bd_dom_sf"/>
</dbReference>
<dbReference type="InterPro" id="IPR055170">
    <property type="entry name" value="GFO_IDH_MocA-like_dom"/>
</dbReference>
<feature type="region of interest" description="Disordered" evidence="2">
    <location>
        <begin position="362"/>
        <end position="393"/>
    </location>
</feature>
<gene>
    <name evidence="5" type="ORF">GCM10010145_60510</name>
</gene>
<dbReference type="Pfam" id="PF01408">
    <property type="entry name" value="GFO_IDH_MocA"/>
    <property type="match status" value="1"/>
</dbReference>
<dbReference type="RefSeq" id="WP_229821369.1">
    <property type="nucleotide sequence ID" value="NZ_BMQK01000020.1"/>
</dbReference>
<feature type="domain" description="GFO/IDH/MocA-like oxidoreductase" evidence="4">
    <location>
        <begin position="148"/>
        <end position="278"/>
    </location>
</feature>
<feature type="domain" description="Gfo/Idh/MocA-like oxidoreductase N-terminal" evidence="3">
    <location>
        <begin position="14"/>
        <end position="139"/>
    </location>
</feature>
<evidence type="ECO:0000259" key="4">
    <source>
        <dbReference type="Pfam" id="PF22725"/>
    </source>
</evidence>
<feature type="compositionally biased region" description="Low complexity" evidence="2">
    <location>
        <begin position="375"/>
        <end position="393"/>
    </location>
</feature>
<comment type="caution">
    <text evidence="5">The sequence shown here is derived from an EMBL/GenBank/DDBJ whole genome shotgun (WGS) entry which is preliminary data.</text>
</comment>
<evidence type="ECO:0000256" key="1">
    <source>
        <dbReference type="ARBA" id="ARBA00023002"/>
    </source>
</evidence>
<evidence type="ECO:0000313" key="6">
    <source>
        <dbReference type="Proteomes" id="UP000620156"/>
    </source>
</evidence>
<keyword evidence="6" id="KW-1185">Reference proteome</keyword>
<dbReference type="GO" id="GO:0016491">
    <property type="term" value="F:oxidoreductase activity"/>
    <property type="evidence" value="ECO:0007669"/>
    <property type="project" value="UniProtKB-KW"/>
</dbReference>
<dbReference type="Gene3D" id="3.30.360.10">
    <property type="entry name" value="Dihydrodipicolinate Reductase, domain 2"/>
    <property type="match status" value="1"/>
</dbReference>
<reference evidence="5" key="1">
    <citation type="journal article" date="2014" name="Int. J. Syst. Evol. Microbiol.">
        <title>Complete genome sequence of Corynebacterium casei LMG S-19264T (=DSM 44701T), isolated from a smear-ripened cheese.</title>
        <authorList>
            <consortium name="US DOE Joint Genome Institute (JGI-PGF)"/>
            <person name="Walter F."/>
            <person name="Albersmeier A."/>
            <person name="Kalinowski J."/>
            <person name="Ruckert C."/>
        </authorList>
    </citation>
    <scope>NUCLEOTIDE SEQUENCE</scope>
    <source>
        <strain evidence="5">JCM 3131</strain>
    </source>
</reference>